<dbReference type="AlphaFoldDB" id="X1UU57"/>
<keyword evidence="1" id="KW-0479">Metal-binding</keyword>
<protein>
    <recommendedName>
        <fullName evidence="5">4-hydroxythreonine-4-phosphate dehydrogenase</fullName>
    </recommendedName>
</protein>
<keyword evidence="3" id="KW-0520">NAD</keyword>
<dbReference type="InterPro" id="IPR005255">
    <property type="entry name" value="PdxA_fam"/>
</dbReference>
<accession>X1UU57</accession>
<evidence type="ECO:0000256" key="1">
    <source>
        <dbReference type="ARBA" id="ARBA00022723"/>
    </source>
</evidence>
<dbReference type="PANTHER" id="PTHR30004:SF6">
    <property type="entry name" value="D-THREONATE 4-PHOSPHATE DEHYDROGENASE"/>
    <property type="match status" value="1"/>
</dbReference>
<evidence type="ECO:0000256" key="3">
    <source>
        <dbReference type="ARBA" id="ARBA00023027"/>
    </source>
</evidence>
<keyword evidence="2" id="KW-0560">Oxidoreductase</keyword>
<dbReference type="GO" id="GO:0046872">
    <property type="term" value="F:metal ion binding"/>
    <property type="evidence" value="ECO:0007669"/>
    <property type="project" value="UniProtKB-KW"/>
</dbReference>
<reference evidence="4" key="1">
    <citation type="journal article" date="2014" name="Front. Microbiol.">
        <title>High frequency of phylogenetically diverse reductive dehalogenase-homologous genes in deep subseafloor sedimentary metagenomes.</title>
        <authorList>
            <person name="Kawai M."/>
            <person name="Futagami T."/>
            <person name="Toyoda A."/>
            <person name="Takaki Y."/>
            <person name="Nishi S."/>
            <person name="Hori S."/>
            <person name="Arai W."/>
            <person name="Tsubouchi T."/>
            <person name="Morono Y."/>
            <person name="Uchiyama I."/>
            <person name="Ito T."/>
            <person name="Fujiyama A."/>
            <person name="Inagaki F."/>
            <person name="Takami H."/>
        </authorList>
    </citation>
    <scope>NUCLEOTIDE SEQUENCE</scope>
    <source>
        <strain evidence="4">Expedition CK06-06</strain>
    </source>
</reference>
<dbReference type="GO" id="GO:0016491">
    <property type="term" value="F:oxidoreductase activity"/>
    <property type="evidence" value="ECO:0007669"/>
    <property type="project" value="UniProtKB-KW"/>
</dbReference>
<gene>
    <name evidence="4" type="ORF">S12H4_27238</name>
</gene>
<comment type="caution">
    <text evidence="4">The sequence shown here is derived from an EMBL/GenBank/DDBJ whole genome shotgun (WGS) entry which is preliminary data.</text>
</comment>
<dbReference type="Pfam" id="PF04166">
    <property type="entry name" value="PdxA"/>
    <property type="match status" value="1"/>
</dbReference>
<evidence type="ECO:0000313" key="4">
    <source>
        <dbReference type="EMBL" id="GAI95889.1"/>
    </source>
</evidence>
<dbReference type="SUPFAM" id="SSF53659">
    <property type="entry name" value="Isocitrate/Isopropylmalate dehydrogenase-like"/>
    <property type="match status" value="1"/>
</dbReference>
<proteinExistence type="predicted"/>
<dbReference type="Gene3D" id="3.40.718.10">
    <property type="entry name" value="Isopropylmalate Dehydrogenase"/>
    <property type="match status" value="1"/>
</dbReference>
<dbReference type="PANTHER" id="PTHR30004">
    <property type="entry name" value="4-HYDROXYTHREONINE-4-PHOSPHATE DEHYDROGENASE"/>
    <property type="match status" value="1"/>
</dbReference>
<sequence length="212" mass="23231">MIKRLHPGRNQSWYVPLGKLHPCIEGACEIVGEHQQFNHLCSNYSDHAGSVNEVKPLLGITMGDPAGVGAEIILKALARKAVHEICLPLVIGDFRVIQQASREIAKLNLDTQCYDHDHIPEIESFHPGRINVMDLGNVDPAKLEYGKVSATCGRAAYEYIETAIRLAMEGKIHGTVTAPIHKEALNLAGISYAGHTEIYASFTGSKDYAMML</sequence>
<dbReference type="GO" id="GO:0051287">
    <property type="term" value="F:NAD binding"/>
    <property type="evidence" value="ECO:0007669"/>
    <property type="project" value="InterPro"/>
</dbReference>
<name>X1UU57_9ZZZZ</name>
<evidence type="ECO:0000256" key="2">
    <source>
        <dbReference type="ARBA" id="ARBA00023002"/>
    </source>
</evidence>
<dbReference type="EMBL" id="BARW01015535">
    <property type="protein sequence ID" value="GAI95889.1"/>
    <property type="molecule type" value="Genomic_DNA"/>
</dbReference>
<organism evidence="4">
    <name type="scientific">marine sediment metagenome</name>
    <dbReference type="NCBI Taxonomy" id="412755"/>
    <lineage>
        <taxon>unclassified sequences</taxon>
        <taxon>metagenomes</taxon>
        <taxon>ecological metagenomes</taxon>
    </lineage>
</organism>
<feature type="non-terminal residue" evidence="4">
    <location>
        <position position="212"/>
    </location>
</feature>
<evidence type="ECO:0008006" key="5">
    <source>
        <dbReference type="Google" id="ProtNLM"/>
    </source>
</evidence>